<dbReference type="Proteomes" id="UP001595798">
    <property type="component" value="Unassembled WGS sequence"/>
</dbReference>
<dbReference type="InterPro" id="IPR020845">
    <property type="entry name" value="AMP-binding_CS"/>
</dbReference>
<dbReference type="PANTHER" id="PTHR43767">
    <property type="entry name" value="LONG-CHAIN-FATTY-ACID--COA LIGASE"/>
    <property type="match status" value="1"/>
</dbReference>
<evidence type="ECO:0000313" key="3">
    <source>
        <dbReference type="EMBL" id="MFC4260288.1"/>
    </source>
</evidence>
<comment type="caution">
    <text evidence="3">The sequence shown here is derived from an EMBL/GenBank/DDBJ whole genome shotgun (WGS) entry which is preliminary data.</text>
</comment>
<evidence type="ECO:0000259" key="2">
    <source>
        <dbReference type="Pfam" id="PF13193"/>
    </source>
</evidence>
<reference evidence="4" key="1">
    <citation type="journal article" date="2019" name="Int. J. Syst. Evol. Microbiol.">
        <title>The Global Catalogue of Microorganisms (GCM) 10K type strain sequencing project: providing services to taxonomists for standard genome sequencing and annotation.</title>
        <authorList>
            <consortium name="The Broad Institute Genomics Platform"/>
            <consortium name="The Broad Institute Genome Sequencing Center for Infectious Disease"/>
            <person name="Wu L."/>
            <person name="Ma J."/>
        </authorList>
    </citation>
    <scope>NUCLEOTIDE SEQUENCE [LARGE SCALE GENOMIC DNA]</scope>
    <source>
        <strain evidence="4">CECT 7297</strain>
    </source>
</reference>
<dbReference type="Pfam" id="PF00501">
    <property type="entry name" value="AMP-binding"/>
    <property type="match status" value="1"/>
</dbReference>
<dbReference type="EMBL" id="JBHSDI010000054">
    <property type="protein sequence ID" value="MFC4260288.1"/>
    <property type="molecule type" value="Genomic_DNA"/>
</dbReference>
<keyword evidence="3" id="KW-0436">Ligase</keyword>
<dbReference type="CDD" id="cd05936">
    <property type="entry name" value="FC-FACS_FadD_like"/>
    <property type="match status" value="1"/>
</dbReference>
<dbReference type="InterPro" id="IPR025110">
    <property type="entry name" value="AMP-bd_C"/>
</dbReference>
<dbReference type="Pfam" id="PF13193">
    <property type="entry name" value="AMP-binding_C"/>
    <property type="match status" value="1"/>
</dbReference>
<dbReference type="GO" id="GO:0016874">
    <property type="term" value="F:ligase activity"/>
    <property type="evidence" value="ECO:0007669"/>
    <property type="project" value="UniProtKB-KW"/>
</dbReference>
<dbReference type="SUPFAM" id="SSF56801">
    <property type="entry name" value="Acetyl-CoA synthetase-like"/>
    <property type="match status" value="1"/>
</dbReference>
<dbReference type="RefSeq" id="WP_379888666.1">
    <property type="nucleotide sequence ID" value="NZ_JBHSDI010000054.1"/>
</dbReference>
<keyword evidence="4" id="KW-1185">Reference proteome</keyword>
<protein>
    <submittedName>
        <fullName evidence="3">Long-chain fatty acid--CoA ligase</fullName>
    </submittedName>
</protein>
<evidence type="ECO:0000313" key="4">
    <source>
        <dbReference type="Proteomes" id="UP001595798"/>
    </source>
</evidence>
<dbReference type="Gene3D" id="3.40.50.12780">
    <property type="entry name" value="N-terminal domain of ligase-like"/>
    <property type="match status" value="1"/>
</dbReference>
<organism evidence="3 4">
    <name type="scientific">Marinobacter lacisalsi</name>
    <dbReference type="NCBI Taxonomy" id="475979"/>
    <lineage>
        <taxon>Bacteria</taxon>
        <taxon>Pseudomonadati</taxon>
        <taxon>Pseudomonadota</taxon>
        <taxon>Gammaproteobacteria</taxon>
        <taxon>Pseudomonadales</taxon>
        <taxon>Marinobacteraceae</taxon>
        <taxon>Marinobacter</taxon>
    </lineage>
</organism>
<feature type="domain" description="AMP-binding enzyme C-terminal" evidence="2">
    <location>
        <begin position="477"/>
        <end position="552"/>
    </location>
</feature>
<dbReference type="InterPro" id="IPR045851">
    <property type="entry name" value="AMP-bd_C_sf"/>
</dbReference>
<dbReference type="InterPro" id="IPR000873">
    <property type="entry name" value="AMP-dep_synth/lig_dom"/>
</dbReference>
<dbReference type="PANTHER" id="PTHR43767:SF10">
    <property type="entry name" value="SURFACTIN SYNTHASE SUBUNIT 1"/>
    <property type="match status" value="1"/>
</dbReference>
<evidence type="ECO:0000259" key="1">
    <source>
        <dbReference type="Pfam" id="PF00501"/>
    </source>
</evidence>
<accession>A0ABV8QKQ7</accession>
<dbReference type="Gene3D" id="3.30.300.30">
    <property type="match status" value="1"/>
</dbReference>
<gene>
    <name evidence="3" type="ORF">ACFOZ5_14800</name>
</gene>
<feature type="domain" description="AMP-dependent synthetase/ligase" evidence="1">
    <location>
        <begin position="36"/>
        <end position="425"/>
    </location>
</feature>
<dbReference type="PROSITE" id="PS00455">
    <property type="entry name" value="AMP_BINDING"/>
    <property type="match status" value="1"/>
</dbReference>
<dbReference type="InterPro" id="IPR042099">
    <property type="entry name" value="ANL_N_sf"/>
</dbReference>
<dbReference type="InterPro" id="IPR050237">
    <property type="entry name" value="ATP-dep_AMP-bd_enzyme"/>
</dbReference>
<proteinExistence type="predicted"/>
<sequence length="564" mass="61235">MSQSVVAPDSPWFSSYPDEIPHQPELTGLSVHQMLKSAASQWPDRAAVNFMGRELSYPELDQLVSRAAAGFQQLGVGPGIHVGLYLPNSPHGIIAFLGVLRAGGVVVNYSPLDAERILEHKIGDSETDIMVTLDLKALLPNMTGFLGSSRLQKLVVGSVDEFALQPDAVRSQLDQSGALAAVPDDEKIMSFADLLDNNGDYQRHPEADDLDRLAVLQYTGGTTGAPKGAMLTHGNIAGAADQLGTALKTTVSAGEEKVLAVLPPFHIYSIVVNMLFGLRNGATLYLHLKFDPEQALETIQREKITVFPAVPTMLSALLAFPKLGDYQLDSLKLCNSGGAPLPVELQERFQGAAHCSVKEGWGMTETAALGTFSPEGMVSPDGACGLPVPGVDLKIIDLDGSDREMPQGERGELCIAGPNVMKGYWKRDDATAESMTANGYFRTGDVAWIDEKGFVYIVDRTKDMIICSGYNVYPRNIEEAIYEHPAVAEVSVIGVPDDYRGQSPRAYITLRDGQPEPTLDEMKAFLKPRLGKHEMIHSMEIRDELPKTQVGKLSKKELYAEVRG</sequence>
<name>A0ABV8QKQ7_9GAMM</name>